<organism evidence="1 2">
    <name type="scientific">Pseudomonas phytophila</name>
    <dbReference type="NCBI Taxonomy" id="2867264"/>
    <lineage>
        <taxon>Bacteria</taxon>
        <taxon>Pseudomonadati</taxon>
        <taxon>Pseudomonadota</taxon>
        <taxon>Gammaproteobacteria</taxon>
        <taxon>Pseudomonadales</taxon>
        <taxon>Pseudomonadaceae</taxon>
        <taxon>Pseudomonas</taxon>
    </lineage>
</organism>
<gene>
    <name evidence="1" type="ORF">K3169_07515</name>
</gene>
<dbReference type="Proteomes" id="UP001063228">
    <property type="component" value="Chromosome"/>
</dbReference>
<name>A0ABY6FIJ6_9PSED</name>
<keyword evidence="2" id="KW-1185">Reference proteome</keyword>
<accession>A0ABY6FIJ6</accession>
<dbReference type="RefSeq" id="WP_231676227.1">
    <property type="nucleotide sequence ID" value="NZ_CP081201.1"/>
</dbReference>
<proteinExistence type="predicted"/>
<evidence type="ECO:0000313" key="2">
    <source>
        <dbReference type="Proteomes" id="UP001063228"/>
    </source>
</evidence>
<sequence length="287" mass="33239">MKIIANYLKAHHYRLCNLPEDIMNKKLEKAVKDYYRSSSSGAFRYPDSMDVLLENNMIFPAEEIEHDELIERLFQEKQKATKESVVESFLVGLEKGQPEKRAAISAYAVAFNFPMHTFQSTEHFQCKICGLIKKKTRNFTLWNLGRHSLGATINGNPEQLYFSLREHNKAPSEKVESIEFLQKMLTVIRQSDPEEKPVTLEKKIRNIPGSMLNKELCRGLLDLLGHIGVLESPDHKGLIHKWTYLGLAPRKSHSTDWSYPVDFWKGIYGVNEEAVEFWFGDYLKHFS</sequence>
<dbReference type="EMBL" id="CP081201">
    <property type="protein sequence ID" value="UXZ97722.1"/>
    <property type="molecule type" value="Genomic_DNA"/>
</dbReference>
<protein>
    <submittedName>
        <fullName evidence="1">Uncharacterized protein</fullName>
    </submittedName>
</protein>
<evidence type="ECO:0000313" key="1">
    <source>
        <dbReference type="EMBL" id="UXZ97722.1"/>
    </source>
</evidence>
<reference evidence="1" key="1">
    <citation type="submission" date="2021-08" db="EMBL/GenBank/DDBJ databases">
        <title>Complete genome sequence of Pseudomonas phytophila.</title>
        <authorList>
            <person name="Weir B.S."/>
            <person name="Templeton M.D."/>
            <person name="Arshed S."/>
            <person name="Andersen M.T."/>
            <person name="Jayaraman J."/>
        </authorList>
    </citation>
    <scope>NUCLEOTIDE SEQUENCE</scope>
    <source>
        <strain evidence="1">ICMP 23753</strain>
    </source>
</reference>